<feature type="non-terminal residue" evidence="4">
    <location>
        <position position="177"/>
    </location>
</feature>
<accession>A0A6V8PPU6</accession>
<organism evidence="4 5">
    <name type="scientific">Candidatus Hakubella thermalkaliphila</name>
    <dbReference type="NCBI Taxonomy" id="2754717"/>
    <lineage>
        <taxon>Bacteria</taxon>
        <taxon>Bacillati</taxon>
        <taxon>Actinomycetota</taxon>
        <taxon>Actinomycetota incertae sedis</taxon>
        <taxon>Candidatus Hakubellales</taxon>
        <taxon>Candidatus Hakubellaceae</taxon>
        <taxon>Candidatus Hakubella</taxon>
    </lineage>
</organism>
<dbReference type="InterPro" id="IPR043128">
    <property type="entry name" value="Rev_trsase/Diguanyl_cyclase"/>
</dbReference>
<dbReference type="Pfam" id="PF22335">
    <property type="entry name" value="Cas10-Cmr2_palm2"/>
    <property type="match status" value="1"/>
</dbReference>
<dbReference type="Proteomes" id="UP000568877">
    <property type="component" value="Unassembled WGS sequence"/>
</dbReference>
<dbReference type="GO" id="GO:0051607">
    <property type="term" value="P:defense response to virus"/>
    <property type="evidence" value="ECO:0007669"/>
    <property type="project" value="UniProtKB-KW"/>
</dbReference>
<evidence type="ECO:0000313" key="4">
    <source>
        <dbReference type="EMBL" id="GFP34080.1"/>
    </source>
</evidence>
<feature type="non-terminal residue" evidence="4">
    <location>
        <position position="1"/>
    </location>
</feature>
<comment type="caution">
    <text evidence="4">The sequence shown here is derived from an EMBL/GenBank/DDBJ whole genome shotgun (WGS) entry which is preliminary data.</text>
</comment>
<evidence type="ECO:0000313" key="5">
    <source>
        <dbReference type="Proteomes" id="UP000568877"/>
    </source>
</evidence>
<evidence type="ECO:0000256" key="2">
    <source>
        <dbReference type="ARBA" id="ARBA00023118"/>
    </source>
</evidence>
<dbReference type="AlphaFoldDB" id="A0A6V8PPU6"/>
<gene>
    <name evidence="4" type="ORF">HKBW3S42_02420</name>
</gene>
<protein>
    <recommendedName>
        <fullName evidence="3">Cas10/Cmr2 second palm domain-containing protein</fullName>
    </recommendedName>
</protein>
<evidence type="ECO:0000256" key="1">
    <source>
        <dbReference type="ARBA" id="ARBA00022741"/>
    </source>
</evidence>
<dbReference type="GO" id="GO:0000166">
    <property type="term" value="F:nucleotide binding"/>
    <property type="evidence" value="ECO:0007669"/>
    <property type="project" value="UniProtKB-KW"/>
</dbReference>
<dbReference type="EMBL" id="BLSA01000933">
    <property type="protein sequence ID" value="GFP34080.1"/>
    <property type="molecule type" value="Genomic_DNA"/>
</dbReference>
<dbReference type="InterPro" id="IPR054767">
    <property type="entry name" value="Cas10-Cmr2_palm2"/>
</dbReference>
<dbReference type="Gene3D" id="3.30.70.270">
    <property type="match status" value="1"/>
</dbReference>
<proteinExistence type="predicted"/>
<evidence type="ECO:0000259" key="3">
    <source>
        <dbReference type="Pfam" id="PF22335"/>
    </source>
</evidence>
<name>A0A6V8PPU6_9ACTN</name>
<keyword evidence="2" id="KW-0051">Antiviral defense</keyword>
<sequence length="177" mass="19776">IDATICAIGNNFNIDNHKFQVILAGGDDMIIAVPADRAMQMAIDFCKEFNQRVAKYDLSSSATVVICHDSLPIKNILGVAEALFKNEKVKSRLSNETYIDFIAMTGSAMDDIIAKRKLELEYNDSAGGNSLTMRPYSINTIDKLIKTIQTFKKEDFPRNKVKGLYSNLFKGHNIAYL</sequence>
<reference evidence="4 5" key="1">
    <citation type="journal article" date="2020" name="Front. Microbiol.">
        <title>Single-cell genomics of novel Actinobacteria with the Wood-Ljungdahl pathway discovered in a serpentinizing system.</title>
        <authorList>
            <person name="Merino N."/>
            <person name="Kawai M."/>
            <person name="Boyd E.S."/>
            <person name="Colman D.R."/>
            <person name="McGlynn S.E."/>
            <person name="Nealson K.H."/>
            <person name="Kurokawa K."/>
            <person name="Hongoh Y."/>
        </authorList>
    </citation>
    <scope>NUCLEOTIDE SEQUENCE [LARGE SCALE GENOMIC DNA]</scope>
    <source>
        <strain evidence="4 5">S42</strain>
    </source>
</reference>
<feature type="domain" description="Cas10/Cmr2 second palm" evidence="3">
    <location>
        <begin position="16"/>
        <end position="88"/>
    </location>
</feature>
<keyword evidence="1" id="KW-0547">Nucleotide-binding</keyword>